<keyword evidence="3" id="KW-0645">Protease</keyword>
<dbReference type="STRING" id="204669.Acid345_2740"/>
<comment type="cofactor">
    <cofactor evidence="1">
        <name>Zn(2+)</name>
        <dbReference type="ChEBI" id="CHEBI:29105"/>
    </cofactor>
</comment>
<keyword evidence="8 11" id="KW-1133">Transmembrane helix</keyword>
<feature type="transmembrane region" description="Helical" evidence="11">
    <location>
        <begin position="125"/>
        <end position="145"/>
    </location>
</feature>
<dbReference type="PANTHER" id="PTHR43221">
    <property type="entry name" value="PROTEASE HTPX"/>
    <property type="match status" value="1"/>
</dbReference>
<proteinExistence type="predicted"/>
<evidence type="ECO:0000313" key="13">
    <source>
        <dbReference type="EMBL" id="ABF41741.1"/>
    </source>
</evidence>
<keyword evidence="4 11" id="KW-0812">Transmembrane</keyword>
<evidence type="ECO:0000256" key="11">
    <source>
        <dbReference type="SAM" id="Phobius"/>
    </source>
</evidence>
<dbReference type="GO" id="GO:0006508">
    <property type="term" value="P:proteolysis"/>
    <property type="evidence" value="ECO:0007669"/>
    <property type="project" value="UniProtKB-KW"/>
</dbReference>
<keyword evidence="7" id="KW-0862">Zinc</keyword>
<dbReference type="InterPro" id="IPR001915">
    <property type="entry name" value="Peptidase_M48"/>
</dbReference>
<dbReference type="Proteomes" id="UP000002432">
    <property type="component" value="Chromosome"/>
</dbReference>
<dbReference type="EnsemblBacteria" id="ABF41741">
    <property type="protein sequence ID" value="ABF41741"/>
    <property type="gene ID" value="Acid345_2740"/>
</dbReference>
<dbReference type="HOGENOM" id="CLU_533993_0_0_0"/>
<dbReference type="OrthoDB" id="9789270at2"/>
<dbReference type="PROSITE" id="PS51257">
    <property type="entry name" value="PROKAR_LIPOPROTEIN"/>
    <property type="match status" value="1"/>
</dbReference>
<dbReference type="Gene3D" id="3.30.2010.10">
    <property type="entry name" value="Metalloproteases ('zincins'), catalytic domain"/>
    <property type="match status" value="1"/>
</dbReference>
<name>Q1IN09_KORVE</name>
<keyword evidence="2" id="KW-1003">Cell membrane</keyword>
<evidence type="ECO:0000256" key="4">
    <source>
        <dbReference type="ARBA" id="ARBA00022692"/>
    </source>
</evidence>
<evidence type="ECO:0000256" key="10">
    <source>
        <dbReference type="ARBA" id="ARBA00023136"/>
    </source>
</evidence>
<sequence length="510" mass="56006">MERRRQKSLALWTLLGVLLILTSYLVTLALALACIALIFTGNYVAGIGGVILGCTILWSLVPRRDKFEAPGPTLAPDTCPRLFTELNQIAGDLNEAMPAEVYLVPDMNAFVAERGGFMGFGRRRIMGLGLPLLATLTIAEFRAVLAHEFGHYYRGDTRLGPSLYQARAGMVRTLQSLGKPNVVLQVAARFLVVNIAYRVVAFLLVGYWKFFLRATLSMSRKQEFRADELAAEIAGPNALIQGLRKIVPSGIAVGAFWNNEVKLILDAGYRPPLTRGFATFISARPVARVVNENLETILRDQKVDAFSTHPPLRDRIAKLSALPNNGVETRSDDALPATSLFENLDAAEQALLFTLLPKLRDKQLKPAAWEDLKPNIMLTHWRKRVAEIAPVLRPFTIDSIPEMLLNLGPIAVRVPDPPGRVLDPRQRRNRTIESIGCAVALVMVDHGWKIDSGPGELRLVRENVEVDPFDIVEDLENGKSSAEAWATRTAAMGIAGAQLIPAAQTATAQG</sequence>
<dbReference type="CDD" id="cd07328">
    <property type="entry name" value="M48_Ste24p_like"/>
    <property type="match status" value="1"/>
</dbReference>
<gene>
    <name evidence="13" type="ordered locus">Acid345_2740</name>
</gene>
<accession>Q1IN09</accession>
<dbReference type="AlphaFoldDB" id="Q1IN09"/>
<organism evidence="13 14">
    <name type="scientific">Koribacter versatilis (strain Ellin345)</name>
    <dbReference type="NCBI Taxonomy" id="204669"/>
    <lineage>
        <taxon>Bacteria</taxon>
        <taxon>Pseudomonadati</taxon>
        <taxon>Acidobacteriota</taxon>
        <taxon>Terriglobia</taxon>
        <taxon>Terriglobales</taxon>
        <taxon>Candidatus Korobacteraceae</taxon>
        <taxon>Candidatus Korobacter</taxon>
    </lineage>
</organism>
<evidence type="ECO:0000256" key="8">
    <source>
        <dbReference type="ARBA" id="ARBA00022989"/>
    </source>
</evidence>
<dbReference type="GO" id="GO:0046872">
    <property type="term" value="F:metal ion binding"/>
    <property type="evidence" value="ECO:0007669"/>
    <property type="project" value="UniProtKB-KW"/>
</dbReference>
<keyword evidence="9" id="KW-0482">Metalloprotease</keyword>
<keyword evidence="6" id="KW-0378">Hydrolase</keyword>
<evidence type="ECO:0000313" key="14">
    <source>
        <dbReference type="Proteomes" id="UP000002432"/>
    </source>
</evidence>
<reference evidence="13 14" key="1">
    <citation type="journal article" date="2009" name="Appl. Environ. Microbiol.">
        <title>Three genomes from the phylum Acidobacteria provide insight into the lifestyles of these microorganisms in soils.</title>
        <authorList>
            <person name="Ward N.L."/>
            <person name="Challacombe J.F."/>
            <person name="Janssen P.H."/>
            <person name="Henrissat B."/>
            <person name="Coutinho P.M."/>
            <person name="Wu M."/>
            <person name="Xie G."/>
            <person name="Haft D.H."/>
            <person name="Sait M."/>
            <person name="Badger J."/>
            <person name="Barabote R.D."/>
            <person name="Bradley B."/>
            <person name="Brettin T.S."/>
            <person name="Brinkac L.M."/>
            <person name="Bruce D."/>
            <person name="Creasy T."/>
            <person name="Daugherty S.C."/>
            <person name="Davidsen T.M."/>
            <person name="DeBoy R.T."/>
            <person name="Detter J.C."/>
            <person name="Dodson R.J."/>
            <person name="Durkin A.S."/>
            <person name="Ganapathy A."/>
            <person name="Gwinn-Giglio M."/>
            <person name="Han C.S."/>
            <person name="Khouri H."/>
            <person name="Kiss H."/>
            <person name="Kothari S.P."/>
            <person name="Madupu R."/>
            <person name="Nelson K.E."/>
            <person name="Nelson W.C."/>
            <person name="Paulsen I."/>
            <person name="Penn K."/>
            <person name="Ren Q."/>
            <person name="Rosovitz M.J."/>
            <person name="Selengut J.D."/>
            <person name="Shrivastava S."/>
            <person name="Sullivan S.A."/>
            <person name="Tapia R."/>
            <person name="Thompson L.S."/>
            <person name="Watkins K.L."/>
            <person name="Yang Q."/>
            <person name="Yu C."/>
            <person name="Zafar N."/>
            <person name="Zhou L."/>
            <person name="Kuske C.R."/>
        </authorList>
    </citation>
    <scope>NUCLEOTIDE SEQUENCE [LARGE SCALE GENOMIC DNA]</scope>
    <source>
        <strain evidence="13 14">Ellin345</strain>
    </source>
</reference>
<protein>
    <submittedName>
        <fullName evidence="13">Peptidase M48, Ste24p</fullName>
    </submittedName>
</protein>
<evidence type="ECO:0000256" key="1">
    <source>
        <dbReference type="ARBA" id="ARBA00001947"/>
    </source>
</evidence>
<keyword evidence="10 11" id="KW-0472">Membrane</keyword>
<evidence type="ECO:0000256" key="6">
    <source>
        <dbReference type="ARBA" id="ARBA00022801"/>
    </source>
</evidence>
<evidence type="ECO:0000256" key="9">
    <source>
        <dbReference type="ARBA" id="ARBA00023049"/>
    </source>
</evidence>
<keyword evidence="14" id="KW-1185">Reference proteome</keyword>
<dbReference type="GO" id="GO:0004222">
    <property type="term" value="F:metalloendopeptidase activity"/>
    <property type="evidence" value="ECO:0007669"/>
    <property type="project" value="InterPro"/>
</dbReference>
<evidence type="ECO:0000256" key="2">
    <source>
        <dbReference type="ARBA" id="ARBA00022475"/>
    </source>
</evidence>
<dbReference type="EMBL" id="CP000360">
    <property type="protein sequence ID" value="ABF41741.1"/>
    <property type="molecule type" value="Genomic_DNA"/>
</dbReference>
<evidence type="ECO:0000256" key="5">
    <source>
        <dbReference type="ARBA" id="ARBA00022723"/>
    </source>
</evidence>
<evidence type="ECO:0000256" key="3">
    <source>
        <dbReference type="ARBA" id="ARBA00022670"/>
    </source>
</evidence>
<dbReference type="PANTHER" id="PTHR43221:SF2">
    <property type="entry name" value="PROTEASE HTPX HOMOLOG"/>
    <property type="match status" value="1"/>
</dbReference>
<dbReference type="eggNOG" id="COG0501">
    <property type="taxonomic scope" value="Bacteria"/>
</dbReference>
<feature type="domain" description="Peptidase M48" evidence="12">
    <location>
        <begin position="105"/>
        <end position="321"/>
    </location>
</feature>
<dbReference type="KEGG" id="aba:Acid345_2740"/>
<feature type="transmembrane region" description="Helical" evidence="11">
    <location>
        <begin position="186"/>
        <end position="212"/>
    </location>
</feature>
<feature type="transmembrane region" description="Helical" evidence="11">
    <location>
        <begin position="12"/>
        <end position="38"/>
    </location>
</feature>
<dbReference type="RefSeq" id="WP_011523542.1">
    <property type="nucleotide sequence ID" value="NC_008009.1"/>
</dbReference>
<evidence type="ECO:0000259" key="12">
    <source>
        <dbReference type="Pfam" id="PF01435"/>
    </source>
</evidence>
<feature type="transmembrane region" description="Helical" evidence="11">
    <location>
        <begin position="44"/>
        <end position="61"/>
    </location>
</feature>
<dbReference type="InterPro" id="IPR050083">
    <property type="entry name" value="HtpX_protease"/>
</dbReference>
<keyword evidence="5" id="KW-0479">Metal-binding</keyword>
<evidence type="ECO:0000256" key="7">
    <source>
        <dbReference type="ARBA" id="ARBA00022833"/>
    </source>
</evidence>
<dbReference type="Pfam" id="PF01435">
    <property type="entry name" value="Peptidase_M48"/>
    <property type="match status" value="1"/>
</dbReference>